<keyword evidence="5 7" id="KW-0413">Isomerase</keyword>
<dbReference type="EMBL" id="MCGE01000002">
    <property type="protein sequence ID" value="ORZ24234.1"/>
    <property type="molecule type" value="Genomic_DNA"/>
</dbReference>
<dbReference type="InterPro" id="IPR008183">
    <property type="entry name" value="Aldose_1/G6P_1-epimerase"/>
</dbReference>
<feature type="active site" description="Proton donor" evidence="8">
    <location>
        <position position="191"/>
    </location>
</feature>
<feature type="binding site" evidence="10">
    <location>
        <begin position="191"/>
        <end position="193"/>
    </location>
    <ligand>
        <name>beta-D-galactose</name>
        <dbReference type="ChEBI" id="CHEBI:27667"/>
    </ligand>
</feature>
<sequence>MTVAKLNLSSESDVDQYTLINDNKTLAVMVLNYGATISHILTPDKSGKIRDVVLGFDDYESYKSVHNPYFGAVIGRFANRIGGGKFTVDGEEHTLVTNNGPNALHGGEKGFDKQLWDAEIISQQPASVKFTLISPDGDQGYPGTLTTHVTYTVNNDDTLSIDYHATLGRNEPTSDEQQQQRRSTIVNLTNHTYFNLAGVALNPTILDTQVTMADSVQGFLELDDSGVPTGKELSWSDASYMNFTGDSAGTTIGARTDQLPITKGYDHPYVLHHEFETNTSALALQKAVVAFSPETGIELTFSTTEPAFQFYTGNWIESGHMKAKKSQDQVPVEPYAGFCLESSRFPDAPNKPNWRSSVLLQDGDKDVYASKTVFGFRTLQQDQDIAI</sequence>
<dbReference type="PANTHER" id="PTHR10091:SF0">
    <property type="entry name" value="GALACTOSE MUTAROTASE"/>
    <property type="match status" value="1"/>
</dbReference>
<keyword evidence="6 7" id="KW-0119">Carbohydrate metabolism</keyword>
<comment type="caution">
    <text evidence="11">The sequence shown here is derived from an EMBL/GenBank/DDBJ whole genome shotgun (WGS) entry which is preliminary data.</text>
</comment>
<accession>A0A1X2IY35</accession>
<dbReference type="PANTHER" id="PTHR10091">
    <property type="entry name" value="ALDOSE-1-EPIMERASE"/>
    <property type="match status" value="1"/>
</dbReference>
<evidence type="ECO:0000256" key="1">
    <source>
        <dbReference type="ARBA" id="ARBA00001614"/>
    </source>
</evidence>
<evidence type="ECO:0000256" key="2">
    <source>
        <dbReference type="ARBA" id="ARBA00005028"/>
    </source>
</evidence>
<feature type="binding site" evidence="10">
    <location>
        <begin position="79"/>
        <end position="80"/>
    </location>
    <ligand>
        <name>beta-D-galactose</name>
        <dbReference type="ChEBI" id="CHEBI:27667"/>
    </ligand>
</feature>
<dbReference type="GO" id="GO:0030246">
    <property type="term" value="F:carbohydrate binding"/>
    <property type="evidence" value="ECO:0007669"/>
    <property type="project" value="InterPro"/>
</dbReference>
<feature type="binding site" evidence="9">
    <location>
        <position position="266"/>
    </location>
    <ligand>
        <name>beta-D-galactose</name>
        <dbReference type="ChEBI" id="CHEBI:27667"/>
    </ligand>
</feature>
<evidence type="ECO:0000313" key="12">
    <source>
        <dbReference type="Proteomes" id="UP000193560"/>
    </source>
</evidence>
<dbReference type="InterPro" id="IPR015443">
    <property type="entry name" value="Aldose_1-epimerase"/>
</dbReference>
<evidence type="ECO:0000256" key="5">
    <source>
        <dbReference type="ARBA" id="ARBA00023235"/>
    </source>
</evidence>
<feature type="active site" description="Proton acceptor" evidence="8">
    <location>
        <position position="341"/>
    </location>
</feature>
<dbReference type="PROSITE" id="PS00545">
    <property type="entry name" value="ALDOSE_1_EPIMERASE"/>
    <property type="match status" value="1"/>
</dbReference>
<dbReference type="Pfam" id="PF01263">
    <property type="entry name" value="Aldose_epim"/>
    <property type="match status" value="1"/>
</dbReference>
<dbReference type="GO" id="GO:0006006">
    <property type="term" value="P:glucose metabolic process"/>
    <property type="evidence" value="ECO:0007669"/>
    <property type="project" value="TreeGrafter"/>
</dbReference>
<organism evidence="11 12">
    <name type="scientific">Absidia repens</name>
    <dbReference type="NCBI Taxonomy" id="90262"/>
    <lineage>
        <taxon>Eukaryota</taxon>
        <taxon>Fungi</taxon>
        <taxon>Fungi incertae sedis</taxon>
        <taxon>Mucoromycota</taxon>
        <taxon>Mucoromycotina</taxon>
        <taxon>Mucoromycetes</taxon>
        <taxon>Mucorales</taxon>
        <taxon>Cunninghamellaceae</taxon>
        <taxon>Absidia</taxon>
    </lineage>
</organism>
<dbReference type="STRING" id="90262.A0A1X2IY35"/>
<dbReference type="GO" id="GO:0004034">
    <property type="term" value="F:aldose 1-epimerase activity"/>
    <property type="evidence" value="ECO:0007669"/>
    <property type="project" value="UniProtKB-EC"/>
</dbReference>
<evidence type="ECO:0000256" key="8">
    <source>
        <dbReference type="PIRSR" id="PIRSR005096-1"/>
    </source>
</evidence>
<dbReference type="InterPro" id="IPR047215">
    <property type="entry name" value="Galactose_mutarotase-like"/>
</dbReference>
<dbReference type="SUPFAM" id="SSF74650">
    <property type="entry name" value="Galactose mutarotase-like"/>
    <property type="match status" value="1"/>
</dbReference>
<gene>
    <name evidence="11" type="ORF">BCR42DRAFT_402494</name>
</gene>
<evidence type="ECO:0000313" key="11">
    <source>
        <dbReference type="EMBL" id="ORZ24234.1"/>
    </source>
</evidence>
<comment type="similarity">
    <text evidence="3 7">Belongs to the aldose epimerase family.</text>
</comment>
<dbReference type="PIRSF" id="PIRSF005096">
    <property type="entry name" value="GALM"/>
    <property type="match status" value="1"/>
</dbReference>
<evidence type="ECO:0000256" key="7">
    <source>
        <dbReference type="PIRNR" id="PIRNR005096"/>
    </source>
</evidence>
<dbReference type="Proteomes" id="UP000193560">
    <property type="component" value="Unassembled WGS sequence"/>
</dbReference>
<dbReference type="EC" id="5.1.3.3" evidence="4 7"/>
<keyword evidence="12" id="KW-1185">Reference proteome</keyword>
<dbReference type="OrthoDB" id="274691at2759"/>
<dbReference type="CDD" id="cd09019">
    <property type="entry name" value="galactose_mutarotase_like"/>
    <property type="match status" value="1"/>
</dbReference>
<dbReference type="NCBIfam" id="NF008277">
    <property type="entry name" value="PRK11055.1"/>
    <property type="match status" value="1"/>
</dbReference>
<dbReference type="InterPro" id="IPR018052">
    <property type="entry name" value="Ald1_epimerase_CS"/>
</dbReference>
<comment type="catalytic activity">
    <reaction evidence="1 7">
        <text>alpha-D-glucose = beta-D-glucose</text>
        <dbReference type="Rhea" id="RHEA:10264"/>
        <dbReference type="ChEBI" id="CHEBI:15903"/>
        <dbReference type="ChEBI" id="CHEBI:17925"/>
        <dbReference type="EC" id="5.1.3.3"/>
    </reaction>
</comment>
<evidence type="ECO:0000256" key="3">
    <source>
        <dbReference type="ARBA" id="ARBA00006206"/>
    </source>
</evidence>
<comment type="pathway">
    <text evidence="2 7">Carbohydrate metabolism; hexose metabolism.</text>
</comment>
<evidence type="ECO:0000256" key="10">
    <source>
        <dbReference type="PIRSR" id="PIRSR005096-3"/>
    </source>
</evidence>
<dbReference type="InterPro" id="IPR011013">
    <property type="entry name" value="Gal_mutarotase_sf_dom"/>
</dbReference>
<dbReference type="AlphaFoldDB" id="A0A1X2IY35"/>
<protein>
    <recommendedName>
        <fullName evidence="4 7">Aldose 1-epimerase</fullName>
        <ecNumber evidence="4 7">5.1.3.3</ecNumber>
    </recommendedName>
</protein>
<dbReference type="InterPro" id="IPR014718">
    <property type="entry name" value="GH-type_carb-bd"/>
</dbReference>
<name>A0A1X2IY35_9FUNG</name>
<evidence type="ECO:0000256" key="4">
    <source>
        <dbReference type="ARBA" id="ARBA00013185"/>
    </source>
</evidence>
<dbReference type="GO" id="GO:0033499">
    <property type="term" value="P:galactose catabolic process via UDP-galactose, Leloir pathway"/>
    <property type="evidence" value="ECO:0007669"/>
    <property type="project" value="TreeGrafter"/>
</dbReference>
<dbReference type="Gene3D" id="2.70.98.10">
    <property type="match status" value="1"/>
</dbReference>
<dbReference type="UniPathway" id="UPA00242"/>
<evidence type="ECO:0000256" key="6">
    <source>
        <dbReference type="ARBA" id="ARBA00023277"/>
    </source>
</evidence>
<evidence type="ECO:0000256" key="9">
    <source>
        <dbReference type="PIRSR" id="PIRSR005096-2"/>
    </source>
</evidence>
<reference evidence="11 12" key="1">
    <citation type="submission" date="2016-07" db="EMBL/GenBank/DDBJ databases">
        <title>Pervasive Adenine N6-methylation of Active Genes in Fungi.</title>
        <authorList>
            <consortium name="DOE Joint Genome Institute"/>
            <person name="Mondo S.J."/>
            <person name="Dannebaum R.O."/>
            <person name="Kuo R.C."/>
            <person name="Labutti K."/>
            <person name="Haridas S."/>
            <person name="Kuo A."/>
            <person name="Salamov A."/>
            <person name="Ahrendt S.R."/>
            <person name="Lipzen A."/>
            <person name="Sullivan W."/>
            <person name="Andreopoulos W.B."/>
            <person name="Clum A."/>
            <person name="Lindquist E."/>
            <person name="Daum C."/>
            <person name="Ramamoorthy G.K."/>
            <person name="Gryganskyi A."/>
            <person name="Culley D."/>
            <person name="Magnuson J.K."/>
            <person name="James T.Y."/>
            <person name="O'Malley M.A."/>
            <person name="Stajich J.E."/>
            <person name="Spatafora J.W."/>
            <person name="Visel A."/>
            <person name="Grigoriev I.V."/>
        </authorList>
    </citation>
    <scope>NUCLEOTIDE SEQUENCE [LARGE SCALE GENOMIC DNA]</scope>
    <source>
        <strain evidence="11 12">NRRL 1336</strain>
    </source>
</reference>
<proteinExistence type="inferred from homology"/>